<feature type="domain" description="RING-type" evidence="19">
    <location>
        <begin position="137"/>
        <end position="180"/>
    </location>
</feature>
<feature type="compositionally biased region" description="Basic and acidic residues" evidence="18">
    <location>
        <begin position="107"/>
        <end position="117"/>
    </location>
</feature>
<evidence type="ECO:0000256" key="7">
    <source>
        <dbReference type="ARBA" id="ARBA00022574"/>
    </source>
</evidence>
<dbReference type="InterPro" id="IPR056527">
    <property type="entry name" value="WD40_RFWD3"/>
</dbReference>
<dbReference type="InterPro" id="IPR036322">
    <property type="entry name" value="WD40_repeat_dom_sf"/>
</dbReference>
<evidence type="ECO:0000256" key="11">
    <source>
        <dbReference type="ARBA" id="ARBA00022771"/>
    </source>
</evidence>
<dbReference type="PANTHER" id="PTHR16047">
    <property type="entry name" value="RFWD3 PROTEIN"/>
    <property type="match status" value="1"/>
</dbReference>
<feature type="non-terminal residue" evidence="20">
    <location>
        <position position="1"/>
    </location>
</feature>
<dbReference type="GO" id="GO:0061630">
    <property type="term" value="F:ubiquitin protein ligase activity"/>
    <property type="evidence" value="ECO:0007669"/>
    <property type="project" value="UniProtKB-EC"/>
</dbReference>
<evidence type="ECO:0000313" key="20">
    <source>
        <dbReference type="EMBL" id="CEK73525.1"/>
    </source>
</evidence>
<keyword evidence="14" id="KW-0234">DNA repair</keyword>
<comment type="pathway">
    <text evidence="4">Protein modification; protein ubiquitination.</text>
</comment>
<dbReference type="EMBL" id="HACG01026660">
    <property type="protein sequence ID" value="CEK73525.1"/>
    <property type="molecule type" value="Transcribed_RNA"/>
</dbReference>
<dbReference type="SUPFAM" id="SSF57850">
    <property type="entry name" value="RING/U-box"/>
    <property type="match status" value="1"/>
</dbReference>
<evidence type="ECO:0000256" key="2">
    <source>
        <dbReference type="ARBA" id="ARBA00004322"/>
    </source>
</evidence>
<dbReference type="InterPro" id="IPR013083">
    <property type="entry name" value="Znf_RING/FYVE/PHD"/>
</dbReference>
<dbReference type="GO" id="GO:0036297">
    <property type="term" value="P:interstrand cross-link repair"/>
    <property type="evidence" value="ECO:0007669"/>
    <property type="project" value="InterPro"/>
</dbReference>
<dbReference type="Gene3D" id="2.130.10.10">
    <property type="entry name" value="YVTN repeat-like/Quinoprotein amine dehydrogenase"/>
    <property type="match status" value="1"/>
</dbReference>
<evidence type="ECO:0000256" key="6">
    <source>
        <dbReference type="ARBA" id="ARBA00022490"/>
    </source>
</evidence>
<dbReference type="InterPro" id="IPR015943">
    <property type="entry name" value="WD40/YVTN_repeat-like_dom_sf"/>
</dbReference>
<dbReference type="InterPro" id="IPR001680">
    <property type="entry name" value="WD40_rpt"/>
</dbReference>
<feature type="region of interest" description="Disordered" evidence="18">
    <location>
        <begin position="1"/>
        <end position="26"/>
    </location>
</feature>
<evidence type="ECO:0000256" key="4">
    <source>
        <dbReference type="ARBA" id="ARBA00004906"/>
    </source>
</evidence>
<evidence type="ECO:0000256" key="8">
    <source>
        <dbReference type="ARBA" id="ARBA00022679"/>
    </source>
</evidence>
<dbReference type="GO" id="GO:0005737">
    <property type="term" value="C:cytoplasm"/>
    <property type="evidence" value="ECO:0007669"/>
    <property type="project" value="UniProtKB-SubCell"/>
</dbReference>
<keyword evidence="17" id="KW-0175">Coiled coil</keyword>
<evidence type="ECO:0000256" key="10">
    <source>
        <dbReference type="ARBA" id="ARBA00022763"/>
    </source>
</evidence>
<dbReference type="GO" id="GO:0016605">
    <property type="term" value="C:PML body"/>
    <property type="evidence" value="ECO:0007669"/>
    <property type="project" value="UniProtKB-SubCell"/>
</dbReference>
<feature type="coiled-coil region" evidence="17">
    <location>
        <begin position="204"/>
        <end position="252"/>
    </location>
</feature>
<organism evidence="20">
    <name type="scientific">Arion vulgaris</name>
    <dbReference type="NCBI Taxonomy" id="1028688"/>
    <lineage>
        <taxon>Eukaryota</taxon>
        <taxon>Metazoa</taxon>
        <taxon>Spiralia</taxon>
        <taxon>Lophotrochozoa</taxon>
        <taxon>Mollusca</taxon>
        <taxon>Gastropoda</taxon>
        <taxon>Heterobranchia</taxon>
        <taxon>Euthyneura</taxon>
        <taxon>Panpulmonata</taxon>
        <taxon>Eupulmonata</taxon>
        <taxon>Stylommatophora</taxon>
        <taxon>Helicina</taxon>
        <taxon>Arionoidea</taxon>
        <taxon>Arionidae</taxon>
        <taxon>Arion</taxon>
    </lineage>
</organism>
<evidence type="ECO:0000256" key="16">
    <source>
        <dbReference type="PROSITE-ProRule" id="PRU00175"/>
    </source>
</evidence>
<evidence type="ECO:0000256" key="3">
    <source>
        <dbReference type="ARBA" id="ARBA00004496"/>
    </source>
</evidence>
<reference evidence="20" key="1">
    <citation type="submission" date="2014-12" db="EMBL/GenBank/DDBJ databases">
        <title>Insight into the proteome of Arion vulgaris.</title>
        <authorList>
            <person name="Aradska J."/>
            <person name="Bulat T."/>
            <person name="Smidak R."/>
            <person name="Sarate P."/>
            <person name="Gangsoo J."/>
            <person name="Sialana F."/>
            <person name="Bilban M."/>
            <person name="Lubec G."/>
        </authorList>
    </citation>
    <scope>NUCLEOTIDE SEQUENCE</scope>
    <source>
        <tissue evidence="20">Skin</tissue>
    </source>
</reference>
<sequence>VNDPQNGLHSRGSLQENAEVASNSTHPESIQVLQDICSALREFLQSVSEPNSLTNQSHQVVSDTSLTPIPVRIVQALHTSLASIMKTSSTDSSQLAAASLRVGKRRRSEDANTDMEKKSKIKVDCNEKDDDKDEDSCSICLEPWSTGGDHRVTCLKCGHLFGLSCILKWVEQAHCCPQCKTAAKKSDLRHIFVAKVTAEDTSQRDRAMRLLEEEKIARRNLEQKEAMARKKLEMQASDIEALRSELMQLKAQQPESGKYLQSQIAAVPKATSSVSSSQFASNKRFNLFQRLNISPDGNCRVFDQCQECGLLVVSQKASNSLFRGFGIKILTRDFRPLSYQPLHSAAIRDMSFRPGAFDSTLLSCGLDKCLQLTSVRNQAVIHKYNVNNSVWCCAWNTQNTNLFYAGMEKGIVKEFDIRRTDSHVQDLLDYGGSPITSIQYWKGQLGEDSLHGLLIAHLQSLIFGEQTNDQLVTHRLPHQQASLMSLSLHPSGVYLSSFRPGSQFPKCRYEMSNLCLSNIEDLPRSVSSSCQAVWEGSNNQAVISRNSLISRPESQDGLLAVTANHSSNTVSVWDCNKRKEFQTLPTFDKAIDIKLLSGDMLGVLTDKELLLYNWRV</sequence>
<dbReference type="Pfam" id="PF13639">
    <property type="entry name" value="zf-RING_2"/>
    <property type="match status" value="1"/>
</dbReference>
<dbReference type="PANTHER" id="PTHR16047:SF7">
    <property type="entry name" value="E3 UBIQUITIN-PROTEIN LIGASE RFWD3"/>
    <property type="match status" value="1"/>
</dbReference>
<evidence type="ECO:0000256" key="1">
    <source>
        <dbReference type="ARBA" id="ARBA00000900"/>
    </source>
</evidence>
<dbReference type="EC" id="2.3.2.27" evidence="5"/>
<dbReference type="PROSITE" id="PS50089">
    <property type="entry name" value="ZF_RING_2"/>
    <property type="match status" value="1"/>
</dbReference>
<protein>
    <recommendedName>
        <fullName evidence="5">RING-type E3 ubiquitin transferase</fullName>
        <ecNumber evidence="5">2.3.2.27</ecNumber>
    </recommendedName>
</protein>
<keyword evidence="11 16" id="KW-0479">Metal-binding</keyword>
<evidence type="ECO:0000256" key="13">
    <source>
        <dbReference type="ARBA" id="ARBA00022833"/>
    </source>
</evidence>
<comment type="subcellular location">
    <subcellularLocation>
        <location evidence="3">Cytoplasm</location>
    </subcellularLocation>
    <subcellularLocation>
        <location evidence="2">Nucleus</location>
        <location evidence="2">PML body</location>
    </subcellularLocation>
</comment>
<dbReference type="SMART" id="SM00320">
    <property type="entry name" value="WD40"/>
    <property type="match status" value="2"/>
</dbReference>
<dbReference type="AlphaFoldDB" id="A0A0B7A0Q0"/>
<dbReference type="SMART" id="SM00184">
    <property type="entry name" value="RING"/>
    <property type="match status" value="1"/>
</dbReference>
<dbReference type="InterPro" id="IPR037381">
    <property type="entry name" value="RFWD3"/>
</dbReference>
<proteinExistence type="predicted"/>
<keyword evidence="10" id="KW-0227">DNA damage</keyword>
<keyword evidence="9" id="KW-0677">Repeat</keyword>
<accession>A0A0B7A0Q0</accession>
<evidence type="ECO:0000256" key="9">
    <source>
        <dbReference type="ARBA" id="ARBA00022737"/>
    </source>
</evidence>
<dbReference type="SUPFAM" id="SSF50978">
    <property type="entry name" value="WD40 repeat-like"/>
    <property type="match status" value="1"/>
</dbReference>
<name>A0A0B7A0Q0_9EUPU</name>
<evidence type="ECO:0000256" key="15">
    <source>
        <dbReference type="ARBA" id="ARBA00023242"/>
    </source>
</evidence>
<dbReference type="GO" id="GO:0016567">
    <property type="term" value="P:protein ubiquitination"/>
    <property type="evidence" value="ECO:0007669"/>
    <property type="project" value="InterPro"/>
</dbReference>
<gene>
    <name evidence="20" type="primary">ORF87096</name>
</gene>
<evidence type="ECO:0000256" key="18">
    <source>
        <dbReference type="SAM" id="MobiDB-lite"/>
    </source>
</evidence>
<feature type="region of interest" description="Disordered" evidence="18">
    <location>
        <begin position="95"/>
        <end position="117"/>
    </location>
</feature>
<evidence type="ECO:0000256" key="17">
    <source>
        <dbReference type="SAM" id="Coils"/>
    </source>
</evidence>
<keyword evidence="8" id="KW-0808">Transferase</keyword>
<dbReference type="CDD" id="cd16450">
    <property type="entry name" value="mRING-C3HGC3_RFWD3"/>
    <property type="match status" value="1"/>
</dbReference>
<keyword evidence="12" id="KW-0833">Ubl conjugation pathway</keyword>
<keyword evidence="15" id="KW-0539">Nucleus</keyword>
<evidence type="ECO:0000256" key="5">
    <source>
        <dbReference type="ARBA" id="ARBA00012483"/>
    </source>
</evidence>
<keyword evidence="13" id="KW-0862">Zinc</keyword>
<keyword evidence="7" id="KW-0853">WD repeat</keyword>
<evidence type="ECO:0000259" key="19">
    <source>
        <dbReference type="PROSITE" id="PS50089"/>
    </source>
</evidence>
<dbReference type="InterPro" id="IPR001841">
    <property type="entry name" value="Znf_RING"/>
</dbReference>
<keyword evidence="6" id="KW-0963">Cytoplasm</keyword>
<evidence type="ECO:0000256" key="12">
    <source>
        <dbReference type="ARBA" id="ARBA00022786"/>
    </source>
</evidence>
<dbReference type="Pfam" id="PF23419">
    <property type="entry name" value="WD40_RFWD3"/>
    <property type="match status" value="1"/>
</dbReference>
<keyword evidence="11 16" id="KW-0863">Zinc-finger</keyword>
<evidence type="ECO:0000256" key="14">
    <source>
        <dbReference type="ARBA" id="ARBA00023204"/>
    </source>
</evidence>
<dbReference type="Gene3D" id="3.30.40.10">
    <property type="entry name" value="Zinc/RING finger domain, C3HC4 (zinc finger)"/>
    <property type="match status" value="1"/>
</dbReference>
<comment type="catalytic activity">
    <reaction evidence="1">
        <text>S-ubiquitinyl-[E2 ubiquitin-conjugating enzyme]-L-cysteine + [acceptor protein]-L-lysine = [E2 ubiquitin-conjugating enzyme]-L-cysteine + N(6)-ubiquitinyl-[acceptor protein]-L-lysine.</text>
        <dbReference type="EC" id="2.3.2.27"/>
    </reaction>
</comment>
<dbReference type="GO" id="GO:0008270">
    <property type="term" value="F:zinc ion binding"/>
    <property type="evidence" value="ECO:0007669"/>
    <property type="project" value="UniProtKB-KW"/>
</dbReference>